<name>A0A8J3R027_9ACTN</name>
<dbReference type="Proteomes" id="UP000642748">
    <property type="component" value="Unassembled WGS sequence"/>
</dbReference>
<keyword evidence="3" id="KW-1185">Reference proteome</keyword>
<dbReference type="PANTHER" id="PTHR43190:SF3">
    <property type="entry name" value="N-ACETYL-D-GLUCOSAMINE KINASE"/>
    <property type="match status" value="1"/>
</dbReference>
<evidence type="ECO:0000313" key="3">
    <source>
        <dbReference type="Proteomes" id="UP000642748"/>
    </source>
</evidence>
<dbReference type="SUPFAM" id="SSF53067">
    <property type="entry name" value="Actin-like ATPase domain"/>
    <property type="match status" value="2"/>
</dbReference>
<dbReference type="PANTHER" id="PTHR43190">
    <property type="entry name" value="N-ACETYL-D-GLUCOSAMINE KINASE"/>
    <property type="match status" value="1"/>
</dbReference>
<gene>
    <name evidence="2" type="ORF">Raf01_82150</name>
</gene>
<sequence>MEEIVTRQAAPSYIAIDLGKTHCRVKLRRASTTTELRGAGFPGFAAAGNVNLALDAIQPLVSTIMDEGPDIVGLGAGAAGVESNPDAAREAAQRIRSLWGFDVVIASDVLTAHIGAFGAGPGTVLVAGTGSVAYRVDADGTVSRSDGWGPWLGDEGSGRWIGQAGLACALRSADRRGPHTSLEDDARAIAGDIRHVPHAVTGGTDVARALASFAPVVLARATAGDVVAGGIVRKAARRLAQTASSIADPRLPVSVVGGLTNDTSFLRLLLNELALRDLTTRRPAGTSLDGAEMLAAHRDLPHEKHAIRV</sequence>
<feature type="domain" description="ATPase BadF/BadG/BcrA/BcrD type" evidence="1">
    <location>
        <begin position="16"/>
        <end position="272"/>
    </location>
</feature>
<dbReference type="Gene3D" id="3.30.420.40">
    <property type="match status" value="2"/>
</dbReference>
<proteinExistence type="predicted"/>
<protein>
    <submittedName>
        <fullName evidence="2">ATPase</fullName>
    </submittedName>
</protein>
<dbReference type="Pfam" id="PF01869">
    <property type="entry name" value="BcrAD_BadFG"/>
    <property type="match status" value="1"/>
</dbReference>
<dbReference type="CDD" id="cd24007">
    <property type="entry name" value="ASKHA_NBD_eukNAGK-like"/>
    <property type="match status" value="1"/>
</dbReference>
<dbReference type="AlphaFoldDB" id="A0A8J3R027"/>
<accession>A0A8J3R027</accession>
<dbReference type="InterPro" id="IPR002731">
    <property type="entry name" value="ATPase_BadF"/>
</dbReference>
<comment type="caution">
    <text evidence="2">The sequence shown here is derived from an EMBL/GenBank/DDBJ whole genome shotgun (WGS) entry which is preliminary data.</text>
</comment>
<evidence type="ECO:0000259" key="1">
    <source>
        <dbReference type="Pfam" id="PF01869"/>
    </source>
</evidence>
<dbReference type="InterPro" id="IPR052519">
    <property type="entry name" value="Euk-type_GlcNAc_Kinase"/>
</dbReference>
<dbReference type="EMBL" id="BONZ01000088">
    <property type="protein sequence ID" value="GIH20043.1"/>
    <property type="molecule type" value="Genomic_DNA"/>
</dbReference>
<dbReference type="InterPro" id="IPR043129">
    <property type="entry name" value="ATPase_NBD"/>
</dbReference>
<organism evidence="2 3">
    <name type="scientific">Rugosimonospora africana</name>
    <dbReference type="NCBI Taxonomy" id="556532"/>
    <lineage>
        <taxon>Bacteria</taxon>
        <taxon>Bacillati</taxon>
        <taxon>Actinomycetota</taxon>
        <taxon>Actinomycetes</taxon>
        <taxon>Micromonosporales</taxon>
        <taxon>Micromonosporaceae</taxon>
        <taxon>Rugosimonospora</taxon>
    </lineage>
</organism>
<evidence type="ECO:0000313" key="2">
    <source>
        <dbReference type="EMBL" id="GIH20043.1"/>
    </source>
</evidence>
<reference evidence="2" key="1">
    <citation type="submission" date="2021-01" db="EMBL/GenBank/DDBJ databases">
        <title>Whole genome shotgun sequence of Rugosimonospora africana NBRC 104875.</title>
        <authorList>
            <person name="Komaki H."/>
            <person name="Tamura T."/>
        </authorList>
    </citation>
    <scope>NUCLEOTIDE SEQUENCE</scope>
    <source>
        <strain evidence="2">NBRC 104875</strain>
    </source>
</reference>